<sequence>MHWKPNGKMLLQSSSRESLDAHKARLFHNPPLIVTVISQRLVALNSALSFFSSSFIQSLECSQEKTLFDHQIKERYPDGLHVLLYPPAKRLLLCLWSAEPHSAAMENGSIWSIR</sequence>
<organism evidence="1 2">
    <name type="scientific">Scophthalmus maximus</name>
    <name type="common">Turbot</name>
    <name type="synonym">Psetta maxima</name>
    <dbReference type="NCBI Taxonomy" id="52904"/>
    <lineage>
        <taxon>Eukaryota</taxon>
        <taxon>Metazoa</taxon>
        <taxon>Chordata</taxon>
        <taxon>Craniata</taxon>
        <taxon>Vertebrata</taxon>
        <taxon>Euteleostomi</taxon>
        <taxon>Actinopterygii</taxon>
        <taxon>Neopterygii</taxon>
        <taxon>Teleostei</taxon>
        <taxon>Neoteleostei</taxon>
        <taxon>Acanthomorphata</taxon>
        <taxon>Carangaria</taxon>
        <taxon>Pleuronectiformes</taxon>
        <taxon>Pleuronectoidei</taxon>
        <taxon>Scophthalmidae</taxon>
        <taxon>Scophthalmus</taxon>
    </lineage>
</organism>
<reference evidence="1 2" key="1">
    <citation type="submission" date="2019-06" db="EMBL/GenBank/DDBJ databases">
        <title>Draft genomes of female and male turbot (Scophthalmus maximus).</title>
        <authorList>
            <person name="Xu H."/>
            <person name="Xu X.-W."/>
            <person name="Shao C."/>
            <person name="Chen S."/>
        </authorList>
    </citation>
    <scope>NUCLEOTIDE SEQUENCE [LARGE SCALE GENOMIC DNA]</scope>
    <source>
        <strain evidence="1">Ysfricsl-2016a</strain>
        <tissue evidence="1">Blood</tissue>
    </source>
</reference>
<gene>
    <name evidence="1" type="ORF">F2P81_001578</name>
</gene>
<dbReference type="AlphaFoldDB" id="A0A6A4TJQ6"/>
<comment type="caution">
    <text evidence="1">The sequence shown here is derived from an EMBL/GenBank/DDBJ whole genome shotgun (WGS) entry which is preliminary data.</text>
</comment>
<protein>
    <submittedName>
        <fullName evidence="1">Uncharacterized protein</fullName>
    </submittedName>
</protein>
<evidence type="ECO:0000313" key="1">
    <source>
        <dbReference type="EMBL" id="KAF0045049.1"/>
    </source>
</evidence>
<proteinExistence type="predicted"/>
<name>A0A6A4TJQ6_SCOMX</name>
<accession>A0A6A4TJQ6</accession>
<dbReference type="EMBL" id="VEVO01000002">
    <property type="protein sequence ID" value="KAF0045049.1"/>
    <property type="molecule type" value="Genomic_DNA"/>
</dbReference>
<dbReference type="Proteomes" id="UP000438429">
    <property type="component" value="Unassembled WGS sequence"/>
</dbReference>
<evidence type="ECO:0000313" key="2">
    <source>
        <dbReference type="Proteomes" id="UP000438429"/>
    </source>
</evidence>